<dbReference type="SUPFAM" id="SSF111331">
    <property type="entry name" value="NAD kinase/diacylglycerol kinase-like"/>
    <property type="match status" value="1"/>
</dbReference>
<proteinExistence type="predicted"/>
<reference evidence="1 2" key="1">
    <citation type="submission" date="2017-11" db="EMBL/GenBank/DDBJ databases">
        <title>De novo assembly and phasing of dikaryotic genomes from two isolates of Puccinia coronata f. sp. avenae, the causal agent of oat crown rust.</title>
        <authorList>
            <person name="Miller M.E."/>
            <person name="Zhang Y."/>
            <person name="Omidvar V."/>
            <person name="Sperschneider J."/>
            <person name="Schwessinger B."/>
            <person name="Raley C."/>
            <person name="Palmer J.M."/>
            <person name="Garnica D."/>
            <person name="Upadhyaya N."/>
            <person name="Rathjen J."/>
            <person name="Taylor J.M."/>
            <person name="Park R.F."/>
            <person name="Dodds P.N."/>
            <person name="Hirsch C.D."/>
            <person name="Kianian S.F."/>
            <person name="Figueroa M."/>
        </authorList>
    </citation>
    <scope>NUCLEOTIDE SEQUENCE [LARGE SCALE GENOMIC DNA]</scope>
    <source>
        <strain evidence="1">12SD80</strain>
    </source>
</reference>
<gene>
    <name evidence="1" type="ORF">PCASD_12573</name>
</gene>
<dbReference type="AlphaFoldDB" id="A0A2N5UMC9"/>
<dbReference type="PANTHER" id="PTHR20275:SF0">
    <property type="entry name" value="NAD KINASE"/>
    <property type="match status" value="1"/>
</dbReference>
<dbReference type="PANTHER" id="PTHR20275">
    <property type="entry name" value="NAD KINASE"/>
    <property type="match status" value="1"/>
</dbReference>
<evidence type="ECO:0000313" key="1">
    <source>
        <dbReference type="EMBL" id="PLW38796.1"/>
    </source>
</evidence>
<dbReference type="Pfam" id="PF20143">
    <property type="entry name" value="NAD_kinase_C"/>
    <property type="match status" value="1"/>
</dbReference>
<dbReference type="EMBL" id="PGCI01000123">
    <property type="protein sequence ID" value="PLW38796.1"/>
    <property type="molecule type" value="Genomic_DNA"/>
</dbReference>
<protein>
    <submittedName>
        <fullName evidence="1">Uncharacterized protein</fullName>
    </submittedName>
</protein>
<dbReference type="Gene3D" id="2.60.200.30">
    <property type="entry name" value="Probable inorganic polyphosphate/atp-NAD kinase, domain 2"/>
    <property type="match status" value="1"/>
</dbReference>
<dbReference type="Proteomes" id="UP000235392">
    <property type="component" value="Unassembled WGS sequence"/>
</dbReference>
<name>A0A2N5UMC9_9BASI</name>
<comment type="caution">
    <text evidence="1">The sequence shown here is derived from an EMBL/GenBank/DDBJ whole genome shotgun (WGS) entry which is preliminary data.</text>
</comment>
<sequence>MAACQLAPDGRNLYEYSWTTRKSFVLALIPWSLQVLNKLIFDRGPSPYMSLLRLFGNDHQMTAVQADGLAVPIPTGSTAYSLSGGGCLVYPKIPALPIAPILPHTIS</sequence>
<dbReference type="GO" id="GO:0019674">
    <property type="term" value="P:NAD+ metabolic process"/>
    <property type="evidence" value="ECO:0007669"/>
    <property type="project" value="InterPro"/>
</dbReference>
<organism evidence="1 2">
    <name type="scientific">Puccinia coronata f. sp. avenae</name>
    <dbReference type="NCBI Taxonomy" id="200324"/>
    <lineage>
        <taxon>Eukaryota</taxon>
        <taxon>Fungi</taxon>
        <taxon>Dikarya</taxon>
        <taxon>Basidiomycota</taxon>
        <taxon>Pucciniomycotina</taxon>
        <taxon>Pucciniomycetes</taxon>
        <taxon>Pucciniales</taxon>
        <taxon>Pucciniaceae</taxon>
        <taxon>Puccinia</taxon>
    </lineage>
</organism>
<dbReference type="GO" id="GO:0003951">
    <property type="term" value="F:NAD+ kinase activity"/>
    <property type="evidence" value="ECO:0007669"/>
    <property type="project" value="InterPro"/>
</dbReference>
<dbReference type="InterPro" id="IPR016064">
    <property type="entry name" value="NAD/diacylglycerol_kinase_sf"/>
</dbReference>
<accession>A0A2N5UMC9</accession>
<dbReference type="GO" id="GO:0006741">
    <property type="term" value="P:NADP+ biosynthetic process"/>
    <property type="evidence" value="ECO:0007669"/>
    <property type="project" value="TreeGrafter"/>
</dbReference>
<dbReference type="InterPro" id="IPR017437">
    <property type="entry name" value="ATP-NAD_kinase_PpnK-typ_C"/>
</dbReference>
<evidence type="ECO:0000313" key="2">
    <source>
        <dbReference type="Proteomes" id="UP000235392"/>
    </source>
</evidence>